<feature type="transmembrane region" description="Helical" evidence="1">
    <location>
        <begin position="37"/>
        <end position="57"/>
    </location>
</feature>
<comment type="caution">
    <text evidence="3">The sequence shown here is derived from an EMBL/GenBank/DDBJ whole genome shotgun (WGS) entry which is preliminary data.</text>
</comment>
<dbReference type="EMBL" id="VKKU01000002">
    <property type="protein sequence ID" value="TSB02201.1"/>
    <property type="molecule type" value="Genomic_DNA"/>
</dbReference>
<organism evidence="3 4">
    <name type="scientific">Sphingorhabdus contaminans</name>
    <dbReference type="NCBI Taxonomy" id="1343899"/>
    <lineage>
        <taxon>Bacteria</taxon>
        <taxon>Pseudomonadati</taxon>
        <taxon>Pseudomonadota</taxon>
        <taxon>Alphaproteobacteria</taxon>
        <taxon>Sphingomonadales</taxon>
        <taxon>Sphingomonadaceae</taxon>
        <taxon>Sphingorhabdus</taxon>
    </lineage>
</organism>
<dbReference type="Pfam" id="PF02517">
    <property type="entry name" value="Rce1-like"/>
    <property type="match status" value="1"/>
</dbReference>
<accession>A0A553WBY6</accession>
<keyword evidence="3" id="KW-0482">Metalloprotease</keyword>
<evidence type="ECO:0000313" key="4">
    <source>
        <dbReference type="Proteomes" id="UP000320160"/>
    </source>
</evidence>
<dbReference type="AlphaFoldDB" id="A0A553WBY6"/>
<keyword evidence="3" id="KW-0645">Protease</keyword>
<keyword evidence="1" id="KW-0472">Membrane</keyword>
<feature type="domain" description="CAAX prenyl protease 2/Lysostaphin resistance protein A-like" evidence="2">
    <location>
        <begin position="185"/>
        <end position="294"/>
    </location>
</feature>
<dbReference type="GO" id="GO:0008237">
    <property type="term" value="F:metallopeptidase activity"/>
    <property type="evidence" value="ECO:0007669"/>
    <property type="project" value="UniProtKB-KW"/>
</dbReference>
<keyword evidence="4" id="KW-1185">Reference proteome</keyword>
<feature type="transmembrane region" description="Helical" evidence="1">
    <location>
        <begin position="171"/>
        <end position="192"/>
    </location>
</feature>
<feature type="transmembrane region" description="Helical" evidence="1">
    <location>
        <begin position="78"/>
        <end position="97"/>
    </location>
</feature>
<feature type="transmembrane region" description="Helical" evidence="1">
    <location>
        <begin position="146"/>
        <end position="165"/>
    </location>
</feature>
<dbReference type="GO" id="GO:0006508">
    <property type="term" value="P:proteolysis"/>
    <property type="evidence" value="ECO:0007669"/>
    <property type="project" value="UniProtKB-KW"/>
</dbReference>
<dbReference type="InterPro" id="IPR003675">
    <property type="entry name" value="Rce1/LyrA-like_dom"/>
</dbReference>
<keyword evidence="1" id="KW-1133">Transmembrane helix</keyword>
<dbReference type="OrthoDB" id="118729at2"/>
<protein>
    <submittedName>
        <fullName evidence="3">CPBP family intramembrane metalloprotease</fullName>
    </submittedName>
</protein>
<dbReference type="GO" id="GO:0004175">
    <property type="term" value="F:endopeptidase activity"/>
    <property type="evidence" value="ECO:0007669"/>
    <property type="project" value="UniProtKB-ARBA"/>
</dbReference>
<evidence type="ECO:0000259" key="2">
    <source>
        <dbReference type="Pfam" id="PF02517"/>
    </source>
</evidence>
<gene>
    <name evidence="3" type="ORF">FOM92_13910</name>
</gene>
<reference evidence="3 4" key="1">
    <citation type="submission" date="2019-07" db="EMBL/GenBank/DDBJ databases">
        <authorList>
            <person name="Park M."/>
        </authorList>
    </citation>
    <scope>NUCLEOTIDE SEQUENCE [LARGE SCALE GENOMIC DNA]</scope>
    <source>
        <strain evidence="3 4">KCTC32445</strain>
    </source>
</reference>
<keyword evidence="3" id="KW-0378">Hydrolase</keyword>
<feature type="transmembrane region" description="Helical" evidence="1">
    <location>
        <begin position="12"/>
        <end position="31"/>
    </location>
</feature>
<keyword evidence="1" id="KW-0812">Transmembrane</keyword>
<evidence type="ECO:0000313" key="3">
    <source>
        <dbReference type="EMBL" id="TSB02201.1"/>
    </source>
</evidence>
<dbReference type="GO" id="GO:0080120">
    <property type="term" value="P:CAAX-box protein maturation"/>
    <property type="evidence" value="ECO:0007669"/>
    <property type="project" value="UniProtKB-ARBA"/>
</dbReference>
<feature type="transmembrane region" description="Helical" evidence="1">
    <location>
        <begin position="109"/>
        <end position="134"/>
    </location>
</feature>
<feature type="transmembrane region" description="Helical" evidence="1">
    <location>
        <begin position="213"/>
        <end position="236"/>
    </location>
</feature>
<proteinExistence type="predicted"/>
<feature type="transmembrane region" description="Helical" evidence="1">
    <location>
        <begin position="282"/>
        <end position="305"/>
    </location>
</feature>
<dbReference type="RefSeq" id="WP_143777419.1">
    <property type="nucleotide sequence ID" value="NZ_VKKU01000002.1"/>
</dbReference>
<feature type="transmembrane region" description="Helical" evidence="1">
    <location>
        <begin position="256"/>
        <end position="275"/>
    </location>
</feature>
<dbReference type="Proteomes" id="UP000320160">
    <property type="component" value="Unassembled WGS sequence"/>
</dbReference>
<name>A0A553WBY6_9SPHN</name>
<sequence length="306" mass="33154">MILADVTGPSARRVITAYLALWCASVGYLAFAGADWVFPVVALILFGIGLSALAWALTRGLKLQAIEVVRPKNESLTLLVYLAVYAVILVGVGLGVVRAFAPEGVVRELLIICYKLVIHVGLPALIIVGFQGQLKPLLRGIGRERSYWTTFVVLAAILFGLLAVVSPSLNAIAATGVIWPTAFLWILASWIWMSVEAGLCEEFLFRACLQSRLSAWLDSPLAAVLLVSVLFALSHWPGLYLRGSADTDGWSTDPVQVAAFTIATLSPLSIFFGVLWERTRSLLLIALLHGAVDALPNTAEMIILWR</sequence>
<evidence type="ECO:0000256" key="1">
    <source>
        <dbReference type="SAM" id="Phobius"/>
    </source>
</evidence>